<sequence>AHADEIATELLRIFDQVGCKDSSKEARRVLAPLLGAVGVLLAEGCFPRASAGALLERVLAAVRASKDITRLRASVDVLVGLLRWPGPARPRALAALLELLGYGFPTVRQATARALYIRLLEEDGDLDLADGESQRAVPAARVAEVSELMTITPRARSVLSARTGSTLVMVTALAVCAVVNTLMVLVLGMVIRLIRVALAESDSVLLLPLAPLLSRCRSTLCRSWSAGLFTTLPLQGWLAMPPRLRLQRSDAPELGSEVGDELDQVERDKFRELKKRAGEAGLDAAAAKDYTDLLQKRLMAKSVKRARTSQAVTCDMYRTFCTVAATQMDRTHACLDVILDLEAMVEPQCTRVKPLEAHGSAVEGELPPETGRAEPPQAGAERAAPAGRSEYRRRARCSSGALQLQRGAGARGHLSASDAGEACCDSQAAEAGEGCTLSTSFGGSDTEDGPRPGPPAAEGPQAAATPSSSARPARGAAEAAAEAAGEAEGPRPAEAAGARGAEGEAEGPLPAQAAADGGAEGEAEGEAEGAEGPRQWGPRPAEAAAARGALASGAEGAACTPLRSQAVPYISVVSHVMATRASLASGGDQGPSFSGHGGQGAHDFFVGDGFNSDDRTTIMMCNIHSIILHARHSHGHAECLRLAHVLRLCLRASKFRLHAGRWLRFCKSGPVQAKTFFLLFDGFEGWEYSTANACRIQWSDVQGLQDGYPALPE</sequence>
<keyword evidence="4" id="KW-1185">Reference proteome</keyword>
<organism evidence="3 4">
    <name type="scientific">Prorocentrum cordatum</name>
    <dbReference type="NCBI Taxonomy" id="2364126"/>
    <lineage>
        <taxon>Eukaryota</taxon>
        <taxon>Sar</taxon>
        <taxon>Alveolata</taxon>
        <taxon>Dinophyceae</taxon>
        <taxon>Prorocentrales</taxon>
        <taxon>Prorocentraceae</taxon>
        <taxon>Prorocentrum</taxon>
    </lineage>
</organism>
<reference evidence="3" key="1">
    <citation type="submission" date="2023-10" db="EMBL/GenBank/DDBJ databases">
        <authorList>
            <person name="Chen Y."/>
            <person name="Shah S."/>
            <person name="Dougan E. K."/>
            <person name="Thang M."/>
            <person name="Chan C."/>
        </authorList>
    </citation>
    <scope>NUCLEOTIDE SEQUENCE [LARGE SCALE GENOMIC DNA]</scope>
</reference>
<feature type="compositionally biased region" description="Low complexity" evidence="1">
    <location>
        <begin position="506"/>
        <end position="517"/>
    </location>
</feature>
<feature type="compositionally biased region" description="Low complexity" evidence="1">
    <location>
        <begin position="537"/>
        <end position="548"/>
    </location>
</feature>
<gene>
    <name evidence="3" type="ORF">PCOR1329_LOCUS49353</name>
</gene>
<dbReference type="EMBL" id="CAUYUJ010015970">
    <property type="protein sequence ID" value="CAK0860353.1"/>
    <property type="molecule type" value="Genomic_DNA"/>
</dbReference>
<feature type="compositionally biased region" description="Low complexity" evidence="1">
    <location>
        <begin position="458"/>
        <end position="499"/>
    </location>
</feature>
<feature type="region of interest" description="Disordered" evidence="1">
    <location>
        <begin position="359"/>
        <end position="398"/>
    </location>
</feature>
<accession>A0ABN9UKJ6</accession>
<evidence type="ECO:0000313" key="4">
    <source>
        <dbReference type="Proteomes" id="UP001189429"/>
    </source>
</evidence>
<feature type="transmembrane region" description="Helical" evidence="2">
    <location>
        <begin position="166"/>
        <end position="191"/>
    </location>
</feature>
<evidence type="ECO:0000313" key="3">
    <source>
        <dbReference type="EMBL" id="CAK0860353.1"/>
    </source>
</evidence>
<keyword evidence="2" id="KW-0472">Membrane</keyword>
<keyword evidence="2" id="KW-0812">Transmembrane</keyword>
<comment type="caution">
    <text evidence="3">The sequence shown here is derived from an EMBL/GenBank/DDBJ whole genome shotgun (WGS) entry which is preliminary data.</text>
</comment>
<feature type="compositionally biased region" description="Acidic residues" evidence="1">
    <location>
        <begin position="519"/>
        <end position="529"/>
    </location>
</feature>
<protein>
    <submittedName>
        <fullName evidence="3">Uncharacterized protein</fullName>
    </submittedName>
</protein>
<feature type="region of interest" description="Disordered" evidence="1">
    <location>
        <begin position="435"/>
        <end position="548"/>
    </location>
</feature>
<keyword evidence="2" id="KW-1133">Transmembrane helix</keyword>
<proteinExistence type="predicted"/>
<evidence type="ECO:0000256" key="1">
    <source>
        <dbReference type="SAM" id="MobiDB-lite"/>
    </source>
</evidence>
<dbReference type="Proteomes" id="UP001189429">
    <property type="component" value="Unassembled WGS sequence"/>
</dbReference>
<evidence type="ECO:0000256" key="2">
    <source>
        <dbReference type="SAM" id="Phobius"/>
    </source>
</evidence>
<name>A0ABN9UKJ6_9DINO</name>
<feature type="non-terminal residue" evidence="3">
    <location>
        <position position="1"/>
    </location>
</feature>